<protein>
    <recommendedName>
        <fullName evidence="1">Reverse transcriptase domain-containing protein</fullName>
    </recommendedName>
</protein>
<proteinExistence type="predicted"/>
<gene>
    <name evidence="2" type="ORF">LIER_12436</name>
</gene>
<dbReference type="SUPFAM" id="SSF56672">
    <property type="entry name" value="DNA/RNA polymerases"/>
    <property type="match status" value="1"/>
</dbReference>
<evidence type="ECO:0000313" key="2">
    <source>
        <dbReference type="EMBL" id="GAA0154464.1"/>
    </source>
</evidence>
<evidence type="ECO:0000313" key="3">
    <source>
        <dbReference type="Proteomes" id="UP001454036"/>
    </source>
</evidence>
<dbReference type="InterPro" id="IPR043128">
    <property type="entry name" value="Rev_trsase/Diguanyl_cyclase"/>
</dbReference>
<dbReference type="Gene3D" id="3.30.70.270">
    <property type="match status" value="1"/>
</dbReference>
<dbReference type="PROSITE" id="PS50878">
    <property type="entry name" value="RT_POL"/>
    <property type="match status" value="1"/>
</dbReference>
<comment type="caution">
    <text evidence="2">The sequence shown here is derived from an EMBL/GenBank/DDBJ whole genome shotgun (WGS) entry which is preliminary data.</text>
</comment>
<name>A0AAV3PSF8_LITER</name>
<dbReference type="EMBL" id="BAABME010002401">
    <property type="protein sequence ID" value="GAA0154464.1"/>
    <property type="molecule type" value="Genomic_DNA"/>
</dbReference>
<evidence type="ECO:0000259" key="1">
    <source>
        <dbReference type="PROSITE" id="PS50878"/>
    </source>
</evidence>
<dbReference type="Proteomes" id="UP001454036">
    <property type="component" value="Unassembled WGS sequence"/>
</dbReference>
<reference evidence="2 3" key="1">
    <citation type="submission" date="2024-01" db="EMBL/GenBank/DDBJ databases">
        <title>The complete chloroplast genome sequence of Lithospermum erythrorhizon: insights into the phylogenetic relationship among Boraginaceae species and the maternal lineages of purple gromwells.</title>
        <authorList>
            <person name="Okada T."/>
            <person name="Watanabe K."/>
        </authorList>
    </citation>
    <scope>NUCLEOTIDE SEQUENCE [LARGE SCALE GENOMIC DNA]</scope>
</reference>
<sequence length="156" mass="18043">MEVYVDDMLVKSKKSSENLVNLEDTLQSLERSQLRINPEKCSFGVTLGKFLGFMITIMQMKAPRSYKEVQQLAGFETSIQRRVHMGRRVCPGLRRIEYLRSPMILTRPKWKEELPTLFGCDKWGSEQYARKRGGLGAEENYPQIDKLVMALVILAR</sequence>
<dbReference type="InterPro" id="IPR000477">
    <property type="entry name" value="RT_dom"/>
</dbReference>
<dbReference type="AlphaFoldDB" id="A0AAV3PSF8"/>
<feature type="domain" description="Reverse transcriptase" evidence="1">
    <location>
        <begin position="1"/>
        <end position="55"/>
    </location>
</feature>
<dbReference type="InterPro" id="IPR043502">
    <property type="entry name" value="DNA/RNA_pol_sf"/>
</dbReference>
<dbReference type="Pfam" id="PF00078">
    <property type="entry name" value="RVT_1"/>
    <property type="match status" value="1"/>
</dbReference>
<accession>A0AAV3PSF8</accession>
<organism evidence="2 3">
    <name type="scientific">Lithospermum erythrorhizon</name>
    <name type="common">Purple gromwell</name>
    <name type="synonym">Lithospermum officinale var. erythrorhizon</name>
    <dbReference type="NCBI Taxonomy" id="34254"/>
    <lineage>
        <taxon>Eukaryota</taxon>
        <taxon>Viridiplantae</taxon>
        <taxon>Streptophyta</taxon>
        <taxon>Embryophyta</taxon>
        <taxon>Tracheophyta</taxon>
        <taxon>Spermatophyta</taxon>
        <taxon>Magnoliopsida</taxon>
        <taxon>eudicotyledons</taxon>
        <taxon>Gunneridae</taxon>
        <taxon>Pentapetalae</taxon>
        <taxon>asterids</taxon>
        <taxon>lamiids</taxon>
        <taxon>Boraginales</taxon>
        <taxon>Boraginaceae</taxon>
        <taxon>Boraginoideae</taxon>
        <taxon>Lithospermeae</taxon>
        <taxon>Lithospermum</taxon>
    </lineage>
</organism>
<keyword evidence="3" id="KW-1185">Reference proteome</keyword>